<keyword evidence="4" id="KW-1133">Transmembrane helix</keyword>
<keyword evidence="3" id="KW-0812">Transmembrane</keyword>
<dbReference type="Pfam" id="PF01565">
    <property type="entry name" value="FAD_binding_4"/>
    <property type="match status" value="1"/>
</dbReference>
<evidence type="ECO:0000256" key="4">
    <source>
        <dbReference type="ARBA" id="ARBA00022989"/>
    </source>
</evidence>
<accession>A0A1V8TLU5</accession>
<dbReference type="GO" id="GO:0050614">
    <property type="term" value="F:Delta24-sterol reductase activity"/>
    <property type="evidence" value="ECO:0007669"/>
    <property type="project" value="UniProtKB-EC"/>
</dbReference>
<dbReference type="GO" id="GO:0005737">
    <property type="term" value="C:cytoplasm"/>
    <property type="evidence" value="ECO:0007669"/>
    <property type="project" value="TreeGrafter"/>
</dbReference>
<dbReference type="GO" id="GO:0016020">
    <property type="term" value="C:membrane"/>
    <property type="evidence" value="ECO:0007669"/>
    <property type="project" value="UniProtKB-SubCell"/>
</dbReference>
<dbReference type="InterPro" id="IPR036318">
    <property type="entry name" value="FAD-bd_PCMH-like_sf"/>
</dbReference>
<dbReference type="GO" id="GO:0008202">
    <property type="term" value="P:steroid metabolic process"/>
    <property type="evidence" value="ECO:0007669"/>
    <property type="project" value="TreeGrafter"/>
</dbReference>
<keyword evidence="9" id="KW-1185">Reference proteome</keyword>
<keyword evidence="5" id="KW-0560">Oxidoreductase</keyword>
<dbReference type="InParanoid" id="A0A1V8TLU5"/>
<evidence type="ECO:0000313" key="9">
    <source>
        <dbReference type="Proteomes" id="UP000192596"/>
    </source>
</evidence>
<dbReference type="GO" id="GO:0000246">
    <property type="term" value="F:Delta24(24-1) sterol reductase activity"/>
    <property type="evidence" value="ECO:0007669"/>
    <property type="project" value="TreeGrafter"/>
</dbReference>
<dbReference type="PANTHER" id="PTHR10801:SF0">
    <property type="entry name" value="DELTA(24)-STEROL REDUCTASE"/>
    <property type="match status" value="1"/>
</dbReference>
<dbReference type="Gene3D" id="3.30.465.10">
    <property type="match status" value="1"/>
</dbReference>
<evidence type="ECO:0000256" key="1">
    <source>
        <dbReference type="ARBA" id="ARBA00004167"/>
    </source>
</evidence>
<feature type="domain" description="FAD-binding PCMH-type" evidence="7">
    <location>
        <begin position="8"/>
        <end position="181"/>
    </location>
</feature>
<dbReference type="EC" id="1.3.1.72" evidence="2"/>
<evidence type="ECO:0000256" key="2">
    <source>
        <dbReference type="ARBA" id="ARBA00012405"/>
    </source>
</evidence>
<proteinExistence type="predicted"/>
<dbReference type="SUPFAM" id="SSF56176">
    <property type="entry name" value="FAD-binding/transporter-associated domain-like"/>
    <property type="match status" value="1"/>
</dbReference>
<dbReference type="InterPro" id="IPR016166">
    <property type="entry name" value="FAD-bd_PCMH"/>
</dbReference>
<organism evidence="8 9">
    <name type="scientific">Cryoendolithus antarcticus</name>
    <dbReference type="NCBI Taxonomy" id="1507870"/>
    <lineage>
        <taxon>Eukaryota</taxon>
        <taxon>Fungi</taxon>
        <taxon>Dikarya</taxon>
        <taxon>Ascomycota</taxon>
        <taxon>Pezizomycotina</taxon>
        <taxon>Dothideomycetes</taxon>
        <taxon>Dothideomycetidae</taxon>
        <taxon>Cladosporiales</taxon>
        <taxon>Cladosporiaceae</taxon>
        <taxon>Cryoendolithus</taxon>
    </lineage>
</organism>
<dbReference type="InterPro" id="IPR006094">
    <property type="entry name" value="Oxid_FAD_bind_N"/>
</dbReference>
<evidence type="ECO:0000313" key="8">
    <source>
        <dbReference type="EMBL" id="OQO12182.1"/>
    </source>
</evidence>
<evidence type="ECO:0000256" key="6">
    <source>
        <dbReference type="ARBA" id="ARBA00023136"/>
    </source>
</evidence>
<evidence type="ECO:0000259" key="7">
    <source>
        <dbReference type="PROSITE" id="PS51387"/>
    </source>
</evidence>
<dbReference type="InterPro" id="IPR040165">
    <property type="entry name" value="Diminuto-like"/>
</dbReference>
<dbReference type="PANTHER" id="PTHR10801">
    <property type="entry name" value="24-DEHYDROCHOLESTEROL REDUCTASE"/>
    <property type="match status" value="1"/>
</dbReference>
<evidence type="ECO:0000256" key="5">
    <source>
        <dbReference type="ARBA" id="ARBA00023002"/>
    </source>
</evidence>
<comment type="caution">
    <text evidence="8">The sequence shown here is derived from an EMBL/GenBank/DDBJ whole genome shotgun (WGS) entry which is preliminary data.</text>
</comment>
<gene>
    <name evidence="8" type="ORF">B0A48_02823</name>
</gene>
<dbReference type="OrthoDB" id="415825at2759"/>
<dbReference type="InterPro" id="IPR016169">
    <property type="entry name" value="FAD-bd_PCMH_sub2"/>
</dbReference>
<evidence type="ECO:0000256" key="3">
    <source>
        <dbReference type="ARBA" id="ARBA00022692"/>
    </source>
</evidence>
<dbReference type="Proteomes" id="UP000192596">
    <property type="component" value="Unassembled WGS sequence"/>
</dbReference>
<comment type="subcellular location">
    <subcellularLocation>
        <location evidence="1">Membrane</location>
        <topology evidence="1">Single-pass membrane protein</topology>
    </subcellularLocation>
</comment>
<sequence>MTATDGRYRPVQAIAMDHHTERVARVRGQVRYFHGRGEQYRIYHGSTSTTRRTKLSHDTAVDTSQLKHVSFDVEKRVAIIEPNVSMEALVDACLAVGLMPPVVMEFPAITVGGGFAGTAGESSSFKHGLFDKTITRIEMILANGEVVEASNDVRPDLFHAAAGSFGTLGVITLLEMPLLEAKPYVEVIYTTVTSMEDAITTIEDLTANPSINYLEGIMYSLTSGLIISGRLVSAPSLSAHTTSSGMTAAPSGPAPTPPYFLTPFNAFTRKLLDPLLHNDVMYRALHASHLADEYVVQDIGFPYATATQFVEYLDEACGFYPLWLCPLKMPDDNLSLRPRNPAAFADGARSKGMVLNIGLWGPGPCDYDTFVQLNRAIERKTTELGGLKCFYAQGFFTEEEFWGVYDRSWYEAVRRKYGAEGLKGVWEKLNAAVVAWRPWSEMTWRERWRKRVTGLWPLKGVWGALSVLIGRDGLLRGK</sequence>
<keyword evidence="6" id="KW-0472">Membrane</keyword>
<reference evidence="9" key="1">
    <citation type="submission" date="2017-03" db="EMBL/GenBank/DDBJ databases">
        <title>Genomes of endolithic fungi from Antarctica.</title>
        <authorList>
            <person name="Coleine C."/>
            <person name="Masonjones S."/>
            <person name="Stajich J.E."/>
        </authorList>
    </citation>
    <scope>NUCLEOTIDE SEQUENCE [LARGE SCALE GENOMIC DNA]</scope>
    <source>
        <strain evidence="9">CCFEE 5527</strain>
    </source>
</reference>
<dbReference type="STRING" id="1507870.A0A1V8TLU5"/>
<dbReference type="PROSITE" id="PS51387">
    <property type="entry name" value="FAD_PCMH"/>
    <property type="match status" value="1"/>
</dbReference>
<dbReference type="GO" id="GO:0071949">
    <property type="term" value="F:FAD binding"/>
    <property type="evidence" value="ECO:0007669"/>
    <property type="project" value="InterPro"/>
</dbReference>
<protein>
    <recommendedName>
        <fullName evidence="2">Delta(24)-sterol reductase</fullName>
        <ecNumber evidence="2">1.3.1.72</ecNumber>
    </recommendedName>
</protein>
<name>A0A1V8TLU5_9PEZI</name>
<dbReference type="EMBL" id="NAJO01000005">
    <property type="protein sequence ID" value="OQO12182.1"/>
    <property type="molecule type" value="Genomic_DNA"/>
</dbReference>
<dbReference type="AlphaFoldDB" id="A0A1V8TLU5"/>